<dbReference type="EMBL" id="JAVIZX010000001">
    <property type="protein sequence ID" value="MDR6214134.1"/>
    <property type="molecule type" value="Genomic_DNA"/>
</dbReference>
<dbReference type="CDD" id="cd00088">
    <property type="entry name" value="HPT"/>
    <property type="match status" value="1"/>
</dbReference>
<evidence type="ECO:0000313" key="5">
    <source>
        <dbReference type="EMBL" id="MDR6214134.1"/>
    </source>
</evidence>
<feature type="compositionally biased region" description="Pro residues" evidence="3">
    <location>
        <begin position="145"/>
        <end position="167"/>
    </location>
</feature>
<organism evidence="5 6">
    <name type="scientific">Paracidovorax wautersii</name>
    <dbReference type="NCBI Taxonomy" id="1177982"/>
    <lineage>
        <taxon>Bacteria</taxon>
        <taxon>Pseudomonadati</taxon>
        <taxon>Pseudomonadota</taxon>
        <taxon>Betaproteobacteria</taxon>
        <taxon>Burkholderiales</taxon>
        <taxon>Comamonadaceae</taxon>
        <taxon>Paracidovorax</taxon>
    </lineage>
</organism>
<dbReference type="Gene3D" id="1.20.120.160">
    <property type="entry name" value="HPT domain"/>
    <property type="match status" value="1"/>
</dbReference>
<proteinExistence type="predicted"/>
<feature type="compositionally biased region" description="Basic residues" evidence="3">
    <location>
        <begin position="195"/>
        <end position="210"/>
    </location>
</feature>
<accession>A0ABU1ID03</accession>
<name>A0ABU1ID03_9BURK</name>
<evidence type="ECO:0000259" key="4">
    <source>
        <dbReference type="PROSITE" id="PS50894"/>
    </source>
</evidence>
<dbReference type="Pfam" id="PF01627">
    <property type="entry name" value="Hpt"/>
    <property type="match status" value="1"/>
</dbReference>
<dbReference type="InterPro" id="IPR008207">
    <property type="entry name" value="Sig_transdc_His_kin_Hpt_dom"/>
</dbReference>
<feature type="modified residue" description="Phosphohistidine" evidence="2">
    <location>
        <position position="58"/>
    </location>
</feature>
<reference evidence="5 6" key="1">
    <citation type="submission" date="2023-08" db="EMBL/GenBank/DDBJ databases">
        <title>Functional and genomic diversity of the sorghum phyllosphere microbiome.</title>
        <authorList>
            <person name="Shade A."/>
        </authorList>
    </citation>
    <scope>NUCLEOTIDE SEQUENCE [LARGE SCALE GENOMIC DNA]</scope>
    <source>
        <strain evidence="5 6">SORGH_AS_0335</strain>
    </source>
</reference>
<evidence type="ECO:0000256" key="1">
    <source>
        <dbReference type="ARBA" id="ARBA00023012"/>
    </source>
</evidence>
<keyword evidence="2" id="KW-0597">Phosphoprotein</keyword>
<dbReference type="PANTHER" id="PTHR43395:SF10">
    <property type="entry name" value="CHEMOTAXIS PROTEIN CHEA"/>
    <property type="match status" value="1"/>
</dbReference>
<dbReference type="PROSITE" id="PS50894">
    <property type="entry name" value="HPT"/>
    <property type="match status" value="1"/>
</dbReference>
<dbReference type="Proteomes" id="UP001267710">
    <property type="component" value="Unassembled WGS sequence"/>
</dbReference>
<dbReference type="PANTHER" id="PTHR43395">
    <property type="entry name" value="SENSOR HISTIDINE KINASE CHEA"/>
    <property type="match status" value="1"/>
</dbReference>
<dbReference type="InterPro" id="IPR036641">
    <property type="entry name" value="HPT_dom_sf"/>
</dbReference>
<sequence>MADTYQEGGGADFDLSQFYQIFFEEAGENLDQMEQMLLDLDLSAANDEELNGIFRCAHSIKGGSATFGFSDVAELTHQMESLLDRLRRHELQPIPQMVDVLLESADASRSLLARHQAGGQGDAVSTTELVRRISELAAGGVPSEAPAPAPAPVPVPPPPAPVAPPAGPRRGGSPGCRRCPCAGNPHRPAGAPGAGRRHQGTVPRHSRPGQHCRHCACAARHAVLRRADHVHR</sequence>
<evidence type="ECO:0000256" key="2">
    <source>
        <dbReference type="PROSITE-ProRule" id="PRU00110"/>
    </source>
</evidence>
<dbReference type="SUPFAM" id="SSF47226">
    <property type="entry name" value="Histidine-containing phosphotransfer domain, HPT domain"/>
    <property type="match status" value="1"/>
</dbReference>
<dbReference type="InterPro" id="IPR051315">
    <property type="entry name" value="Bact_Chemotaxis_CheA"/>
</dbReference>
<keyword evidence="6" id="KW-1185">Reference proteome</keyword>
<evidence type="ECO:0000313" key="6">
    <source>
        <dbReference type="Proteomes" id="UP001267710"/>
    </source>
</evidence>
<dbReference type="SMART" id="SM00073">
    <property type="entry name" value="HPT"/>
    <property type="match status" value="1"/>
</dbReference>
<protein>
    <submittedName>
        <fullName evidence="5">HPt (Histidine-containing phosphotransfer) domain-containing protein</fullName>
    </submittedName>
</protein>
<feature type="region of interest" description="Disordered" evidence="3">
    <location>
        <begin position="140"/>
        <end position="210"/>
    </location>
</feature>
<comment type="caution">
    <text evidence="5">The sequence shown here is derived from an EMBL/GenBank/DDBJ whole genome shotgun (WGS) entry which is preliminary data.</text>
</comment>
<evidence type="ECO:0000256" key="3">
    <source>
        <dbReference type="SAM" id="MobiDB-lite"/>
    </source>
</evidence>
<gene>
    <name evidence="5" type="ORF">QE399_001823</name>
</gene>
<feature type="domain" description="HPt" evidence="4">
    <location>
        <begin position="11"/>
        <end position="115"/>
    </location>
</feature>
<keyword evidence="1" id="KW-0902">Two-component regulatory system</keyword>